<protein>
    <submittedName>
        <fullName evidence="3">MlaD family protein</fullName>
    </submittedName>
</protein>
<evidence type="ECO:0000256" key="1">
    <source>
        <dbReference type="SAM" id="MobiDB-lite"/>
    </source>
</evidence>
<accession>A0ABU4VJ49</accession>
<organism evidence="3 4">
    <name type="scientific">Patulibacter brassicae</name>
    <dbReference type="NCBI Taxonomy" id="1705717"/>
    <lineage>
        <taxon>Bacteria</taxon>
        <taxon>Bacillati</taxon>
        <taxon>Actinomycetota</taxon>
        <taxon>Thermoleophilia</taxon>
        <taxon>Solirubrobacterales</taxon>
        <taxon>Patulibacteraceae</taxon>
        <taxon>Patulibacter</taxon>
    </lineage>
</organism>
<evidence type="ECO:0000313" key="4">
    <source>
        <dbReference type="Proteomes" id="UP001277761"/>
    </source>
</evidence>
<dbReference type="RefSeq" id="WP_319953975.1">
    <property type="nucleotide sequence ID" value="NZ_JAXAVX010000003.1"/>
</dbReference>
<dbReference type="EMBL" id="JAXAVX010000003">
    <property type="protein sequence ID" value="MDX8151823.1"/>
    <property type="molecule type" value="Genomic_DNA"/>
</dbReference>
<dbReference type="Proteomes" id="UP001277761">
    <property type="component" value="Unassembled WGS sequence"/>
</dbReference>
<keyword evidence="4" id="KW-1185">Reference proteome</keyword>
<feature type="domain" description="Mce/MlaD" evidence="2">
    <location>
        <begin position="45"/>
        <end position="125"/>
    </location>
</feature>
<proteinExistence type="predicted"/>
<evidence type="ECO:0000259" key="2">
    <source>
        <dbReference type="Pfam" id="PF02470"/>
    </source>
</evidence>
<reference evidence="3 4" key="1">
    <citation type="submission" date="2023-11" db="EMBL/GenBank/DDBJ databases">
        <authorList>
            <person name="Xu M."/>
            <person name="Jiang T."/>
        </authorList>
    </citation>
    <scope>NUCLEOTIDE SEQUENCE [LARGE SCALE GENOMIC DNA]</scope>
    <source>
        <strain evidence="3 4">SD</strain>
    </source>
</reference>
<sequence length="465" mass="48351">MSRVAGASRPGRRARRAQTRSALVALLAVLAVAALALAAWPRGGGYELRARFANASQLVEQAVVQVAGRRVGTVTDLRLADDGTAEATLRIGDDALAPLHAGTRAEIRTVGQAGVTSRFVELSPGSRSAPELPDGAVLPVSATRGVVDLDEVLNAVDAPARADVREFVRRAADVYAGSGARSFNRMLARLDPALAETTRLFGELEADGEDLERLIARGATAATAIAQRRPDLRSAVTGTARALGAVAERRAELAGILDGAPAVLAQAGGTLAGVSRTSARLRPALREVPAAARPLRDVATAIPPVLDRATPVVGQLRGELPRLRRTLVALPALRGPLEGALTDTGAALDRGLPVLKGLRYYGPDFILGVLNGLAGVAVGNYNELGHYARLEFVQSPQTLLGGALSPLLPTLTQASILGIFRTRTHLDARCPGSTAPPARDGSSPWVPDPSICDPADSMPASVNEP</sequence>
<dbReference type="InterPro" id="IPR003399">
    <property type="entry name" value="Mce/MlaD"/>
</dbReference>
<dbReference type="Pfam" id="PF02470">
    <property type="entry name" value="MlaD"/>
    <property type="match status" value="1"/>
</dbReference>
<comment type="caution">
    <text evidence="3">The sequence shown here is derived from an EMBL/GenBank/DDBJ whole genome shotgun (WGS) entry which is preliminary data.</text>
</comment>
<name>A0ABU4VJ49_9ACTN</name>
<dbReference type="InterPro" id="IPR052336">
    <property type="entry name" value="MlaD_Phospholipid_Transporter"/>
</dbReference>
<dbReference type="PANTHER" id="PTHR33371">
    <property type="entry name" value="INTERMEMBRANE PHOSPHOLIPID TRANSPORT SYSTEM BINDING PROTEIN MLAD-RELATED"/>
    <property type="match status" value="1"/>
</dbReference>
<dbReference type="PANTHER" id="PTHR33371:SF16">
    <property type="entry name" value="MCE-FAMILY PROTEIN MCE3F"/>
    <property type="match status" value="1"/>
</dbReference>
<evidence type="ECO:0000313" key="3">
    <source>
        <dbReference type="EMBL" id="MDX8151823.1"/>
    </source>
</evidence>
<gene>
    <name evidence="3" type="ORF">SK069_09480</name>
</gene>
<feature type="region of interest" description="Disordered" evidence="1">
    <location>
        <begin position="429"/>
        <end position="465"/>
    </location>
</feature>